<reference evidence="2" key="1">
    <citation type="submission" date="2006-12" db="EMBL/GenBank/DDBJ databases">
        <title>Complete sequence of Mycobacterium vanbaalenii PYR-1.</title>
        <authorList>
            <consortium name="US DOE Joint Genome Institute"/>
            <person name="Copeland A."/>
            <person name="Lucas S."/>
            <person name="Lapidus A."/>
            <person name="Barry K."/>
            <person name="Detter J.C."/>
            <person name="Glavina del Rio T."/>
            <person name="Hammon N."/>
            <person name="Israni S."/>
            <person name="Dalin E."/>
            <person name="Tice H."/>
            <person name="Pitluck S."/>
            <person name="Singan V."/>
            <person name="Schmutz J."/>
            <person name="Larimer F."/>
            <person name="Land M."/>
            <person name="Hauser L."/>
            <person name="Kyrpides N."/>
            <person name="Anderson I.J."/>
            <person name="Miller C."/>
            <person name="Richardson P."/>
        </authorList>
    </citation>
    <scope>NUCLEOTIDE SEQUENCE [LARGE SCALE GENOMIC DNA]</scope>
    <source>
        <strain evidence="2">PYR-1</strain>
    </source>
</reference>
<evidence type="ECO:0000256" key="1">
    <source>
        <dbReference type="SAM" id="Phobius"/>
    </source>
</evidence>
<feature type="transmembrane region" description="Helical" evidence="1">
    <location>
        <begin position="57"/>
        <end position="80"/>
    </location>
</feature>
<dbReference type="AlphaFoldDB" id="A1TB68"/>
<sequence length="149" mass="16195">MTQMFDIWTVIRFVHVLGAIIWVGGQLTITLVVLPPVRERLTTADRAEVLRAVGKRFALITMTVFVPVQIATGVLLAWHYGVTWASLLQPGYGRILVMKLVLFTGVMVAATLHGIAQSRGQAERARAMSLASLVGSLGVVLLATWLTEG</sequence>
<evidence type="ECO:0008006" key="4">
    <source>
        <dbReference type="Google" id="ProtNLM"/>
    </source>
</evidence>
<feature type="transmembrane region" description="Helical" evidence="1">
    <location>
        <begin position="12"/>
        <end position="37"/>
    </location>
</feature>
<dbReference type="Proteomes" id="UP000009159">
    <property type="component" value="Chromosome"/>
</dbReference>
<feature type="transmembrane region" description="Helical" evidence="1">
    <location>
        <begin position="127"/>
        <end position="146"/>
    </location>
</feature>
<feature type="transmembrane region" description="Helical" evidence="1">
    <location>
        <begin position="92"/>
        <end position="115"/>
    </location>
</feature>
<gene>
    <name evidence="2" type="ordered locus">Mvan_3627</name>
</gene>
<keyword evidence="3" id="KW-1185">Reference proteome</keyword>
<name>A1TB68_MYCVP</name>
<evidence type="ECO:0000313" key="2">
    <source>
        <dbReference type="EMBL" id="ABM14418.1"/>
    </source>
</evidence>
<accession>A1TB68</accession>
<dbReference type="EMBL" id="CP000511">
    <property type="protein sequence ID" value="ABM14418.1"/>
    <property type="molecule type" value="Genomic_DNA"/>
</dbReference>
<dbReference type="KEGG" id="mva:Mvan_3627"/>
<keyword evidence="1" id="KW-0812">Transmembrane</keyword>
<keyword evidence="1" id="KW-0472">Membrane</keyword>
<evidence type="ECO:0000313" key="3">
    <source>
        <dbReference type="Proteomes" id="UP000009159"/>
    </source>
</evidence>
<dbReference type="eggNOG" id="COG5615">
    <property type="taxonomic scope" value="Bacteria"/>
</dbReference>
<proteinExistence type="predicted"/>
<dbReference type="HOGENOM" id="CLU_1757812_0_0_11"/>
<dbReference type="STRING" id="350058.Mvan_3627"/>
<protein>
    <recommendedName>
        <fullName evidence="4">Copper resistance protein D domain-containing protein</fullName>
    </recommendedName>
</protein>
<keyword evidence="1" id="KW-1133">Transmembrane helix</keyword>
<organism evidence="2 3">
    <name type="scientific">Mycolicibacterium vanbaalenii (strain DSM 7251 / JCM 13017 / BCRC 16820 / KCTC 9966 / NRRL B-24157 / PYR-1)</name>
    <name type="common">Mycobacterium vanbaalenii</name>
    <dbReference type="NCBI Taxonomy" id="350058"/>
    <lineage>
        <taxon>Bacteria</taxon>
        <taxon>Bacillati</taxon>
        <taxon>Actinomycetota</taxon>
        <taxon>Actinomycetes</taxon>
        <taxon>Mycobacteriales</taxon>
        <taxon>Mycobacteriaceae</taxon>
        <taxon>Mycolicibacterium</taxon>
    </lineage>
</organism>